<dbReference type="PANTHER" id="PTHR43294">
    <property type="entry name" value="SODIUM/POTASSIUM-TRANSPORTING ATPASE SUBUNIT ALPHA"/>
    <property type="match status" value="1"/>
</dbReference>
<keyword evidence="5" id="KW-0547">Nucleotide-binding</keyword>
<dbReference type="GO" id="GO:0005391">
    <property type="term" value="F:P-type sodium:potassium-exchanging transporter activity"/>
    <property type="evidence" value="ECO:0007669"/>
    <property type="project" value="TreeGrafter"/>
</dbReference>
<dbReference type="AlphaFoldDB" id="A0A2R5G3I4"/>
<feature type="region of interest" description="Disordered" evidence="10">
    <location>
        <begin position="1015"/>
        <end position="1058"/>
    </location>
</feature>
<feature type="region of interest" description="Disordered" evidence="10">
    <location>
        <begin position="405"/>
        <end position="444"/>
    </location>
</feature>
<dbReference type="SFLD" id="SFLDS00003">
    <property type="entry name" value="Haloacid_Dehalogenase"/>
    <property type="match status" value="1"/>
</dbReference>
<dbReference type="InterPro" id="IPR023298">
    <property type="entry name" value="ATPase_P-typ_TM_dom_sf"/>
</dbReference>
<dbReference type="EMBL" id="BEYU01000009">
    <property type="protein sequence ID" value="GBG24879.1"/>
    <property type="molecule type" value="Genomic_DNA"/>
</dbReference>
<dbReference type="InterPro" id="IPR050510">
    <property type="entry name" value="Cation_transp_ATPase_P-type"/>
</dbReference>
<dbReference type="GO" id="GO:0016887">
    <property type="term" value="F:ATP hydrolysis activity"/>
    <property type="evidence" value="ECO:0007669"/>
    <property type="project" value="InterPro"/>
</dbReference>
<evidence type="ECO:0000256" key="5">
    <source>
        <dbReference type="ARBA" id="ARBA00022741"/>
    </source>
</evidence>
<dbReference type="PRINTS" id="PR00119">
    <property type="entry name" value="CATATPASE"/>
</dbReference>
<dbReference type="NCBIfam" id="TIGR01494">
    <property type="entry name" value="ATPase_P-type"/>
    <property type="match status" value="2"/>
</dbReference>
<evidence type="ECO:0000256" key="8">
    <source>
        <dbReference type="ARBA" id="ARBA00022989"/>
    </source>
</evidence>
<name>A0A2R5G3I4_9STRA</name>
<dbReference type="InterPro" id="IPR008250">
    <property type="entry name" value="ATPase_P-typ_transduc_dom_A_sf"/>
</dbReference>
<evidence type="ECO:0000256" key="6">
    <source>
        <dbReference type="ARBA" id="ARBA00022840"/>
    </source>
</evidence>
<dbReference type="OrthoDB" id="37682at2759"/>
<evidence type="ECO:0000313" key="14">
    <source>
        <dbReference type="Proteomes" id="UP000241890"/>
    </source>
</evidence>
<organism evidence="13 14">
    <name type="scientific">Hondaea fermentalgiana</name>
    <dbReference type="NCBI Taxonomy" id="2315210"/>
    <lineage>
        <taxon>Eukaryota</taxon>
        <taxon>Sar</taxon>
        <taxon>Stramenopiles</taxon>
        <taxon>Bigyra</taxon>
        <taxon>Labyrinthulomycetes</taxon>
        <taxon>Thraustochytrida</taxon>
        <taxon>Thraustochytriidae</taxon>
        <taxon>Hondaea</taxon>
    </lineage>
</organism>
<reference evidence="13 14" key="1">
    <citation type="submission" date="2017-12" db="EMBL/GenBank/DDBJ databases">
        <title>Sequencing, de novo assembly and annotation of complete genome of a new Thraustochytrid species, strain FCC1311.</title>
        <authorList>
            <person name="Sedici K."/>
            <person name="Godart F."/>
            <person name="Aiese Cigliano R."/>
            <person name="Sanseverino W."/>
            <person name="Barakat M."/>
            <person name="Ortet P."/>
            <person name="Marechal E."/>
            <person name="Cagnac O."/>
            <person name="Amato A."/>
        </authorList>
    </citation>
    <scope>NUCLEOTIDE SEQUENCE [LARGE SCALE GENOMIC DNA]</scope>
</reference>
<feature type="transmembrane region" description="Helical" evidence="11">
    <location>
        <begin position="854"/>
        <end position="877"/>
    </location>
</feature>
<dbReference type="FunFam" id="2.70.150.10:FF:000016">
    <property type="entry name" value="Calcium-transporting P-type ATPase putative"/>
    <property type="match status" value="1"/>
</dbReference>
<dbReference type="InterPro" id="IPR023299">
    <property type="entry name" value="ATPase_P-typ_cyto_dom_N"/>
</dbReference>
<comment type="caution">
    <text evidence="13">The sequence shown here is derived from an EMBL/GenBank/DDBJ whole genome shotgun (WGS) entry which is preliminary data.</text>
</comment>
<proteinExistence type="predicted"/>
<dbReference type="GO" id="GO:1902600">
    <property type="term" value="P:proton transmembrane transport"/>
    <property type="evidence" value="ECO:0007669"/>
    <property type="project" value="TreeGrafter"/>
</dbReference>
<evidence type="ECO:0000256" key="4">
    <source>
        <dbReference type="ARBA" id="ARBA00022723"/>
    </source>
</evidence>
<dbReference type="SUPFAM" id="SSF81665">
    <property type="entry name" value="Calcium ATPase, transmembrane domain M"/>
    <property type="match status" value="1"/>
</dbReference>
<dbReference type="InterPro" id="IPR044492">
    <property type="entry name" value="P_typ_ATPase_HD_dom"/>
</dbReference>
<feature type="transmembrane region" description="Helical" evidence="11">
    <location>
        <begin position="788"/>
        <end position="806"/>
    </location>
</feature>
<feature type="domain" description="Cation-transporting P-type ATPase N-terminal" evidence="12">
    <location>
        <begin position="21"/>
        <end position="95"/>
    </location>
</feature>
<evidence type="ECO:0000259" key="12">
    <source>
        <dbReference type="SMART" id="SM00831"/>
    </source>
</evidence>
<dbReference type="Pfam" id="PF00122">
    <property type="entry name" value="E1-E2_ATPase"/>
    <property type="match status" value="1"/>
</dbReference>
<evidence type="ECO:0000256" key="11">
    <source>
        <dbReference type="SAM" id="Phobius"/>
    </source>
</evidence>
<dbReference type="SMART" id="SM00831">
    <property type="entry name" value="Cation_ATPase_N"/>
    <property type="match status" value="1"/>
</dbReference>
<dbReference type="PROSITE" id="PS00154">
    <property type="entry name" value="ATPASE_E1_E2"/>
    <property type="match status" value="1"/>
</dbReference>
<keyword evidence="3 11" id="KW-0812">Transmembrane</keyword>
<dbReference type="Proteomes" id="UP000241890">
    <property type="component" value="Unassembled WGS sequence"/>
</dbReference>
<dbReference type="PANTHER" id="PTHR43294:SF21">
    <property type="entry name" value="CATION TRANSPORTING ATPASE"/>
    <property type="match status" value="1"/>
</dbReference>
<sequence length="1058" mass="113691">MGACGGDKKDANKTAQVQQESWHVMDCESVAAKMETDMAKGLTAAEAAARLEKYGPNKLTEARKATMLERIWRQVNNVLVLILAIVAVVSCVKGGTSEGEERVTSFIEVALIVGVIILNTWIGIRQEGSAEKSADALKAMLSSDATVIRDGTRQGIPAENVVVGDLVVLGTGDRIPADIRLVKVSNLASQEAALTGESLPVEKKSDKIEASNPSSVPLGDRKNMAFSATLVSQGEAIGIVVACGDDTEIGEINSLVSQVESKKTAVLVQIDIVSKWIAIFVVCTAIVTFLVYYFHVPGVRNGHKALEGVSTALVTSVAMIPEGLAAIVTLTYAYAVSNMAKHNAIVRVLPAVETLGSVTVICSDKTGTLTKNEMTLTCFVTSNARYKFNTDATERTPSNFVREDSFMAHTRKKGEVPDAKPEEVKPEVNESSGDAATSPVSDGESPSFEFLRSALAGGIVCSNAMLGTDGGRDGEIGNPTEIAIVRAAYFSNADYVKMREEQPVINQVPFSSEYKFMATLSNPIPELDKIEDGVVVHVKGAPDRLIAMASHQAKNGDVGESEPINRDYWLDAAHNLSSHGLRCLALCRAVVPADAAKPGENLGPEFVQRDEPWLTIVGICAIVDPPRPECVQAIKEAHGAGVTVKMITGDHRATALAIGDQLGIVDAEHPDAITGPELDDQSDEELRKTVLTYNVFARASPENKIRIVKALQAEGQVSSMTGDGVNDAPALKAADMGVAMGKEGTDVAREAAEMILADDNFATIVRAVKEGRAVWDNLRKVLLFNTPVNNAQGMTVLFGIICGLEFSPLSPIQVLYCNLICAVTLGFVLAVEVPEKGIMSLPPRRVGKRLIGRFLLLRIAIGTVTLVATTVGSVFIMRGFTSDYLIDDCPRNDSADAETLFDESSDCFSSAAGQLRSQASNTLTFGAISIMLSARFAYNSSLHPRIFRGNKYAWYSVAIVVVLQIMITYIPGLNDVVFGMKPQNGIGWGFTILFMIVDFLVMEAEKAIRRHLKGEGYDTDDTQPDPYLDDDHVNAPEEPYAPPDSVRSATMHSNTVHH</sequence>
<keyword evidence="6" id="KW-0067">ATP-binding</keyword>
<dbReference type="GO" id="GO:0005524">
    <property type="term" value="F:ATP binding"/>
    <property type="evidence" value="ECO:0007669"/>
    <property type="project" value="UniProtKB-KW"/>
</dbReference>
<keyword evidence="2" id="KW-1003">Cell membrane</keyword>
<keyword evidence="8 11" id="KW-1133">Transmembrane helix</keyword>
<evidence type="ECO:0000313" key="13">
    <source>
        <dbReference type="EMBL" id="GBG24879.1"/>
    </source>
</evidence>
<evidence type="ECO:0000256" key="9">
    <source>
        <dbReference type="ARBA" id="ARBA00023136"/>
    </source>
</evidence>
<keyword evidence="7" id="KW-1278">Translocase</keyword>
<feature type="transmembrane region" description="Helical" evidence="11">
    <location>
        <begin position="952"/>
        <end position="973"/>
    </location>
</feature>
<feature type="transmembrane region" description="Helical" evidence="11">
    <location>
        <begin position="812"/>
        <end position="833"/>
    </location>
</feature>
<dbReference type="Gene3D" id="3.40.1110.10">
    <property type="entry name" value="Calcium-transporting ATPase, cytoplasmic domain N"/>
    <property type="match status" value="1"/>
</dbReference>
<feature type="transmembrane region" description="Helical" evidence="11">
    <location>
        <begin position="272"/>
        <end position="294"/>
    </location>
</feature>
<dbReference type="SFLD" id="SFLDF00027">
    <property type="entry name" value="p-type_atpase"/>
    <property type="match status" value="1"/>
</dbReference>
<dbReference type="SFLD" id="SFLDG00002">
    <property type="entry name" value="C1.7:_P-type_atpase_like"/>
    <property type="match status" value="1"/>
</dbReference>
<feature type="transmembrane region" description="Helical" evidence="11">
    <location>
        <begin position="985"/>
        <end position="1002"/>
    </location>
</feature>
<dbReference type="InterPro" id="IPR018303">
    <property type="entry name" value="ATPase_P-typ_P_site"/>
</dbReference>
<evidence type="ECO:0000256" key="7">
    <source>
        <dbReference type="ARBA" id="ARBA00022967"/>
    </source>
</evidence>
<feature type="compositionally biased region" description="Basic and acidic residues" evidence="10">
    <location>
        <begin position="413"/>
        <end position="428"/>
    </location>
</feature>
<evidence type="ECO:0000256" key="3">
    <source>
        <dbReference type="ARBA" id="ARBA00022692"/>
    </source>
</evidence>
<dbReference type="GO" id="GO:0005886">
    <property type="term" value="C:plasma membrane"/>
    <property type="evidence" value="ECO:0007669"/>
    <property type="project" value="UniProtKB-SubCell"/>
</dbReference>
<accession>A0A2R5G3I4</accession>
<dbReference type="GO" id="GO:0036376">
    <property type="term" value="P:sodium ion export across plasma membrane"/>
    <property type="evidence" value="ECO:0007669"/>
    <property type="project" value="TreeGrafter"/>
</dbReference>
<dbReference type="Gene3D" id="1.20.1110.10">
    <property type="entry name" value="Calcium-transporting ATPase, transmembrane domain"/>
    <property type="match status" value="1"/>
</dbReference>
<evidence type="ECO:0000256" key="1">
    <source>
        <dbReference type="ARBA" id="ARBA00004651"/>
    </source>
</evidence>
<dbReference type="InterPro" id="IPR023214">
    <property type="entry name" value="HAD_sf"/>
</dbReference>
<dbReference type="InterPro" id="IPR001757">
    <property type="entry name" value="P_typ_ATPase"/>
</dbReference>
<dbReference type="GO" id="GO:0046872">
    <property type="term" value="F:metal ion binding"/>
    <property type="evidence" value="ECO:0007669"/>
    <property type="project" value="UniProtKB-KW"/>
</dbReference>
<dbReference type="SUPFAM" id="SSF81660">
    <property type="entry name" value="Metal cation-transporting ATPase, ATP-binding domain N"/>
    <property type="match status" value="1"/>
</dbReference>
<dbReference type="InterPro" id="IPR059000">
    <property type="entry name" value="ATPase_P-type_domA"/>
</dbReference>
<dbReference type="GO" id="GO:0006883">
    <property type="term" value="P:intracellular sodium ion homeostasis"/>
    <property type="evidence" value="ECO:0007669"/>
    <property type="project" value="TreeGrafter"/>
</dbReference>
<feature type="transmembrane region" description="Helical" evidence="11">
    <location>
        <begin position="103"/>
        <end position="124"/>
    </location>
</feature>
<feature type="transmembrane region" description="Helical" evidence="11">
    <location>
        <begin position="923"/>
        <end position="940"/>
    </location>
</feature>
<dbReference type="InParanoid" id="A0A2R5G3I4"/>
<keyword evidence="14" id="KW-1185">Reference proteome</keyword>
<comment type="subcellular location">
    <subcellularLocation>
        <location evidence="1">Cell membrane</location>
        <topology evidence="1">Multi-pass membrane protein</topology>
    </subcellularLocation>
</comment>
<dbReference type="Pfam" id="PF00689">
    <property type="entry name" value="Cation_ATPase_C"/>
    <property type="match status" value="1"/>
</dbReference>
<dbReference type="InterPro" id="IPR006068">
    <property type="entry name" value="ATPase_P-typ_cation-transptr_C"/>
</dbReference>
<dbReference type="SUPFAM" id="SSF56784">
    <property type="entry name" value="HAD-like"/>
    <property type="match status" value="1"/>
</dbReference>
<evidence type="ECO:0000256" key="2">
    <source>
        <dbReference type="ARBA" id="ARBA00022475"/>
    </source>
</evidence>
<dbReference type="InterPro" id="IPR036412">
    <property type="entry name" value="HAD-like_sf"/>
</dbReference>
<keyword evidence="9 11" id="KW-0472">Membrane</keyword>
<dbReference type="Pfam" id="PF13246">
    <property type="entry name" value="Cation_ATPase"/>
    <property type="match status" value="1"/>
</dbReference>
<protein>
    <submittedName>
        <fullName evidence="13">Calcium-transporting ATPase 1</fullName>
    </submittedName>
</protein>
<feature type="transmembrane region" description="Helical" evidence="11">
    <location>
        <begin position="314"/>
        <end position="335"/>
    </location>
</feature>
<dbReference type="GO" id="GO:0030007">
    <property type="term" value="P:intracellular potassium ion homeostasis"/>
    <property type="evidence" value="ECO:0007669"/>
    <property type="project" value="TreeGrafter"/>
</dbReference>
<dbReference type="GO" id="GO:1990573">
    <property type="term" value="P:potassium ion import across plasma membrane"/>
    <property type="evidence" value="ECO:0007669"/>
    <property type="project" value="TreeGrafter"/>
</dbReference>
<gene>
    <name evidence="13" type="ORF">FCC1311_010972</name>
</gene>
<feature type="compositionally biased region" description="Polar residues" evidence="10">
    <location>
        <begin position="429"/>
        <end position="440"/>
    </location>
</feature>
<evidence type="ECO:0000256" key="10">
    <source>
        <dbReference type="SAM" id="MobiDB-lite"/>
    </source>
</evidence>
<dbReference type="PRINTS" id="PR00120">
    <property type="entry name" value="HATPASE"/>
</dbReference>
<dbReference type="SUPFAM" id="SSF81653">
    <property type="entry name" value="Calcium ATPase, transduction domain A"/>
    <property type="match status" value="1"/>
</dbReference>
<feature type="transmembrane region" description="Helical" evidence="11">
    <location>
        <begin position="78"/>
        <end position="97"/>
    </location>
</feature>
<dbReference type="Pfam" id="PF00690">
    <property type="entry name" value="Cation_ATPase_N"/>
    <property type="match status" value="1"/>
</dbReference>
<dbReference type="Gene3D" id="3.40.50.1000">
    <property type="entry name" value="HAD superfamily/HAD-like"/>
    <property type="match status" value="1"/>
</dbReference>
<dbReference type="Gene3D" id="2.70.150.10">
    <property type="entry name" value="Calcium-transporting ATPase, cytoplasmic transduction domain A"/>
    <property type="match status" value="1"/>
</dbReference>
<keyword evidence="4" id="KW-0479">Metal-binding</keyword>
<dbReference type="InterPro" id="IPR004014">
    <property type="entry name" value="ATPase_P-typ_cation-transptr_N"/>
</dbReference>
<feature type="compositionally biased region" description="Polar residues" evidence="10">
    <location>
        <begin position="1047"/>
        <end position="1058"/>
    </location>
</feature>